<protein>
    <submittedName>
        <fullName evidence="1">Uncharacterized protein</fullName>
    </submittedName>
</protein>
<accession>A0A084R2Z5</accession>
<evidence type="ECO:0000313" key="1">
    <source>
        <dbReference type="EMBL" id="KFA70580.1"/>
    </source>
</evidence>
<name>A0A084R2Z5_STAC4</name>
<evidence type="ECO:0000313" key="2">
    <source>
        <dbReference type="Proteomes" id="UP000028524"/>
    </source>
</evidence>
<sequence length="23" mass="2511">MGNLSFFLVHAIVKFAMATGRLS</sequence>
<organism evidence="1 2">
    <name type="scientific">Stachybotrys chlorohalonatus (strain IBT 40285)</name>
    <dbReference type="NCBI Taxonomy" id="1283841"/>
    <lineage>
        <taxon>Eukaryota</taxon>
        <taxon>Fungi</taxon>
        <taxon>Dikarya</taxon>
        <taxon>Ascomycota</taxon>
        <taxon>Pezizomycotina</taxon>
        <taxon>Sordariomycetes</taxon>
        <taxon>Hypocreomycetidae</taxon>
        <taxon>Hypocreales</taxon>
        <taxon>Stachybotryaceae</taxon>
        <taxon>Stachybotrys</taxon>
    </lineage>
</organism>
<dbReference type="AlphaFoldDB" id="A0A084R2Z5"/>
<dbReference type="Proteomes" id="UP000028524">
    <property type="component" value="Unassembled WGS sequence"/>
</dbReference>
<reference evidence="1 2" key="1">
    <citation type="journal article" date="2014" name="BMC Genomics">
        <title>Comparative genome sequencing reveals chemotype-specific gene clusters in the toxigenic black mold Stachybotrys.</title>
        <authorList>
            <person name="Semeiks J."/>
            <person name="Borek D."/>
            <person name="Otwinowski Z."/>
            <person name="Grishin N.V."/>
        </authorList>
    </citation>
    <scope>NUCLEOTIDE SEQUENCE [LARGE SCALE GENOMIC DNA]</scope>
    <source>
        <strain evidence="1 2">IBT 40285</strain>
    </source>
</reference>
<proteinExistence type="predicted"/>
<dbReference type="InParanoid" id="A0A084R2Z5"/>
<keyword evidence="2" id="KW-1185">Reference proteome</keyword>
<dbReference type="EMBL" id="KL659177">
    <property type="protein sequence ID" value="KFA70580.1"/>
    <property type="molecule type" value="Genomic_DNA"/>
</dbReference>
<gene>
    <name evidence="1" type="ORF">S40285_09271</name>
</gene>
<dbReference type="HOGENOM" id="CLU_3423341_0_0_1"/>